<feature type="compositionally biased region" description="Pro residues" evidence="7">
    <location>
        <begin position="332"/>
        <end position="341"/>
    </location>
</feature>
<evidence type="ECO:0000256" key="7">
    <source>
        <dbReference type="SAM" id="MobiDB-lite"/>
    </source>
</evidence>
<dbReference type="InterPro" id="IPR027417">
    <property type="entry name" value="P-loop_NTPase"/>
</dbReference>
<evidence type="ECO:0000259" key="8">
    <source>
        <dbReference type="PROSITE" id="PS50234"/>
    </source>
</evidence>
<dbReference type="InterPro" id="IPR036465">
    <property type="entry name" value="vWFA_dom_sf"/>
</dbReference>
<evidence type="ECO:0000256" key="4">
    <source>
        <dbReference type="ARBA" id="ARBA00022840"/>
    </source>
</evidence>
<dbReference type="SMART" id="SM00327">
    <property type="entry name" value="VWA"/>
    <property type="match status" value="1"/>
</dbReference>
<sequence>MSYPFSALVGQDQLTLALLLCGINPGIGGVLIQGDKGTAKSTAARALAEILPPIQRIAGSRFNTEPGQILDFDAVSQSGEYEIEEVAVPLVNLPLGATEDRLLGQLDLESVLNERRRALQPGLLAQVHRGILYIDEVNLLPDHLVDVLLDVAASGINTVQREGLSVSHPSRFVLIGTMNPEEGALRPQFLDRFGLMVNVQAPDSIAERTEVVRRRMAYDQAPQAFMHDWQPAQVALRARIAQARERLPQVQMPEGLLTLISQLCTQLQISSLRADLVLYKTAITLAAFEGRIEVEAADIKRAAELVLPHRRRKKPFESPSFHSSELDDLMNTPPPPLPQPEPETEPAKEEVLGVAPGAEPPALTVENHSMEALNGRRSEIARTPRGFKTQTVPSTSPTDLALTASVQQALIRDPETFQLSRQDLHQTIRTGKTGHFILFVVDASGSMAASRRMEAVKGSVLRLLTDAYQRRDTVAVIAFRGVEAQLLLEPTQSVERAEVALRTLPTGGRTPLPQALQLALDVLKQQPENPLLIILSDGKANVPLPGGGDAWQQTLELATNLRTIPALVLDTDTAYVRLGRASELAQTLGAECVSLEDFSAETLTRTVSGRML</sequence>
<dbReference type="PANTHER" id="PTHR35023">
    <property type="entry name" value="CHELATASE-RELATED"/>
    <property type="match status" value="1"/>
</dbReference>
<dbReference type="Gene3D" id="3.40.50.300">
    <property type="entry name" value="P-loop containing nucleotide triphosphate hydrolases"/>
    <property type="match status" value="1"/>
</dbReference>
<dbReference type="EMBL" id="PTRA01000005">
    <property type="protein sequence ID" value="PQA54907.1"/>
    <property type="molecule type" value="Genomic_DNA"/>
</dbReference>
<dbReference type="PANTHER" id="PTHR35023:SF1">
    <property type="entry name" value="MG-PROTOPORPHYRIN IX CHELATASE"/>
    <property type="match status" value="1"/>
</dbReference>
<dbReference type="SUPFAM" id="SSF52540">
    <property type="entry name" value="P-loop containing nucleoside triphosphate hydrolases"/>
    <property type="match status" value="1"/>
</dbReference>
<keyword evidence="10" id="KW-1185">Reference proteome</keyword>
<dbReference type="AlphaFoldDB" id="A0A2S7IGZ6"/>
<dbReference type="OrthoDB" id="9775079at2"/>
<evidence type="ECO:0000256" key="5">
    <source>
        <dbReference type="ARBA" id="ARBA00030759"/>
    </source>
</evidence>
<dbReference type="Gene3D" id="1.10.8.80">
    <property type="entry name" value="Magnesium chelatase subunit I, C-Terminal domain"/>
    <property type="match status" value="1"/>
</dbReference>
<comment type="caution">
    <text evidence="9">The sequence shown here is derived from an EMBL/GenBank/DDBJ whole genome shotgun (WGS) entry which is preliminary data.</text>
</comment>
<dbReference type="RefSeq" id="WP_104715234.1">
    <property type="nucleotide sequence ID" value="NZ_PTRA01000005.1"/>
</dbReference>
<comment type="function">
    <text evidence="6">Involved in bacteriochlorophyll biosynthesis; introduces a magnesium ion into protoporphyrin IX to yield Mg-protoporphyrin IX.</text>
</comment>
<dbReference type="InterPro" id="IPR041702">
    <property type="entry name" value="BchD/ChlD_VWA"/>
</dbReference>
<dbReference type="Gene3D" id="3.40.50.410">
    <property type="entry name" value="von Willebrand factor, type A domain"/>
    <property type="match status" value="1"/>
</dbReference>
<organism evidence="9 10">
    <name type="scientific">Siphonobacter curvatus</name>
    <dbReference type="NCBI Taxonomy" id="2094562"/>
    <lineage>
        <taxon>Bacteria</taxon>
        <taxon>Pseudomonadati</taxon>
        <taxon>Bacteroidota</taxon>
        <taxon>Cytophagia</taxon>
        <taxon>Cytophagales</taxon>
        <taxon>Cytophagaceae</taxon>
        <taxon>Siphonobacter</taxon>
    </lineage>
</organism>
<dbReference type="PROSITE" id="PS50234">
    <property type="entry name" value="VWFA"/>
    <property type="match status" value="1"/>
</dbReference>
<gene>
    <name evidence="9" type="ORF">C5O19_20355</name>
</gene>
<keyword evidence="3" id="KW-0547">Nucleotide-binding</keyword>
<feature type="domain" description="VWFA" evidence="8">
    <location>
        <begin position="436"/>
        <end position="611"/>
    </location>
</feature>
<dbReference type="InterPro" id="IPR052989">
    <property type="entry name" value="Mg-chelatase_DI-like"/>
</dbReference>
<evidence type="ECO:0000256" key="3">
    <source>
        <dbReference type="ARBA" id="ARBA00022741"/>
    </source>
</evidence>
<comment type="pathway">
    <text evidence="1">Porphyrin-containing compound metabolism; bacteriochlorophyll biosynthesis.</text>
</comment>
<dbReference type="InterPro" id="IPR041628">
    <property type="entry name" value="ChlI/MoxR_AAA_lid"/>
</dbReference>
<accession>A0A2S7IGZ6</accession>
<dbReference type="Proteomes" id="UP000239590">
    <property type="component" value="Unassembled WGS sequence"/>
</dbReference>
<dbReference type="SUPFAM" id="SSF53300">
    <property type="entry name" value="vWA-like"/>
    <property type="match status" value="1"/>
</dbReference>
<evidence type="ECO:0000313" key="10">
    <source>
        <dbReference type="Proteomes" id="UP000239590"/>
    </source>
</evidence>
<protein>
    <recommendedName>
        <fullName evidence="5">Mg-protoporphyrin IX chelatase</fullName>
    </recommendedName>
</protein>
<dbReference type="Pfam" id="PF13519">
    <property type="entry name" value="VWA_2"/>
    <property type="match status" value="1"/>
</dbReference>
<feature type="region of interest" description="Disordered" evidence="7">
    <location>
        <begin position="314"/>
        <end position="350"/>
    </location>
</feature>
<dbReference type="InterPro" id="IPR000523">
    <property type="entry name" value="Mg_chelatse_chII-like_cat_dom"/>
</dbReference>
<reference evidence="10" key="1">
    <citation type="submission" date="2018-02" db="EMBL/GenBank/DDBJ databases">
        <title>Genome sequencing of Solimonas sp. HR-BB.</title>
        <authorList>
            <person name="Lee Y."/>
            <person name="Jeon C.O."/>
        </authorList>
    </citation>
    <scope>NUCLEOTIDE SEQUENCE [LARGE SCALE GENOMIC DNA]</scope>
    <source>
        <strain evidence="10">HR-U</strain>
    </source>
</reference>
<dbReference type="SMART" id="SM00382">
    <property type="entry name" value="AAA"/>
    <property type="match status" value="1"/>
</dbReference>
<comment type="similarity">
    <text evidence="2">Belongs to the Mg-chelatase subunits D/I family.</text>
</comment>
<dbReference type="InterPro" id="IPR002035">
    <property type="entry name" value="VWF_A"/>
</dbReference>
<name>A0A2S7IGZ6_9BACT</name>
<evidence type="ECO:0000256" key="6">
    <source>
        <dbReference type="ARBA" id="ARBA00053551"/>
    </source>
</evidence>
<dbReference type="Pfam" id="PF17863">
    <property type="entry name" value="AAA_lid_2"/>
    <property type="match status" value="1"/>
</dbReference>
<dbReference type="Pfam" id="PF01078">
    <property type="entry name" value="Mg_chelatase"/>
    <property type="match status" value="1"/>
</dbReference>
<dbReference type="CDD" id="cd00009">
    <property type="entry name" value="AAA"/>
    <property type="match status" value="1"/>
</dbReference>
<evidence type="ECO:0000256" key="1">
    <source>
        <dbReference type="ARBA" id="ARBA00004800"/>
    </source>
</evidence>
<dbReference type="CDD" id="cd01451">
    <property type="entry name" value="vWA_Magnesium_chelatase"/>
    <property type="match status" value="1"/>
</dbReference>
<keyword evidence="4" id="KW-0067">ATP-binding</keyword>
<dbReference type="InterPro" id="IPR003593">
    <property type="entry name" value="AAA+_ATPase"/>
</dbReference>
<evidence type="ECO:0000313" key="9">
    <source>
        <dbReference type="EMBL" id="PQA54907.1"/>
    </source>
</evidence>
<evidence type="ECO:0000256" key="2">
    <source>
        <dbReference type="ARBA" id="ARBA00005799"/>
    </source>
</evidence>
<proteinExistence type="inferred from homology"/>
<dbReference type="GO" id="GO:0005524">
    <property type="term" value="F:ATP binding"/>
    <property type="evidence" value="ECO:0007669"/>
    <property type="project" value="UniProtKB-KW"/>
</dbReference>